<keyword evidence="3" id="KW-1185">Reference proteome</keyword>
<dbReference type="Proteomes" id="UP001316803">
    <property type="component" value="Unassembled WGS sequence"/>
</dbReference>
<feature type="region of interest" description="Disordered" evidence="1">
    <location>
        <begin position="562"/>
        <end position="616"/>
    </location>
</feature>
<feature type="compositionally biased region" description="Basic and acidic residues" evidence="1">
    <location>
        <begin position="1136"/>
        <end position="1145"/>
    </location>
</feature>
<feature type="compositionally biased region" description="Basic and acidic residues" evidence="1">
    <location>
        <begin position="471"/>
        <end position="494"/>
    </location>
</feature>
<feature type="region of interest" description="Disordered" evidence="1">
    <location>
        <begin position="640"/>
        <end position="661"/>
    </location>
</feature>
<feature type="region of interest" description="Disordered" evidence="1">
    <location>
        <begin position="791"/>
        <end position="815"/>
    </location>
</feature>
<sequence length="1155" mass="127069">MGISRAAQSPALVHRSFRIARPNRRDVNQVRTLWWWTQKRRGWLSSEHDDMEEKLRRHQALMMHRYSKSMRRRSLWDRDDSPKSPSWRVRGCNWGRDMSSTRPQSAKVEERDTNDRRKRQAWQGFHKDFESFKRAVDEAIERDPVGTLFGRRLRSPNTSNNSAWTSWSWIFDPKEIKEDPKPDSANAKEDSTQTKPKKAAPAQEKPAEPNSDSQQPRPSVVHSFSPGKTATSMMSSHTALSQSPGSADPEYVYDPISGRKVPQNTLDAVTQPVSASQTPAPAQTPSQRTVPPTSTAQVTSTPSQPQARRTPAPETKPLPQLKPAVQRSFVETMFGEHGVDLPVKTYKPPKVYGYTGEPKPAAEKKPKERSESTRKREYDLLRLRTIGNNIDATNFNCEPWNNKQPDPPKVEEVPEPVEKPLRTSSAPGEDAPLFSGTIYQSKADETSPSKSDWLAKEGFGARQGLTMPSLKENEPRPVRREPAVKMEPALDRRNTSAADIPVKKFGSKLQPAMDRIVPPAKSESSSSKPVSMQASTTTKIPPPSHTEETVEDMDLLRASDVRATAKAARITKQEIEDKKKEDRRVLEKDFEARSQAEQDSTGATSTSLSTSVGKEKIAKHIKQYPDGIVARTMKSMGIMTESPKESVQDPKPVASASATKSISVSNATIKAHDIEAKQFEKLASDLKDIYRQSIPEEDLQSRLRLAQPKAESDHKPSFSQPTVKPGVVRDLAIERHTKDFEPKIANIVDKAKSVKRELHDVRLGLGDVINERAITALANRDLIAREAVPSSIIAKPNQQPAPTQRKSDHTPVPASKPYDSPSILLIYNETLGDVEVKALNSPIGHAPSPESKTSPMAAIGSLKNPNAFVKHFADLDKNGYELISGGGDILVFQKRQPKPVEAATSPDMIHPASTSELRSTIAAAEAAAQPAPKTAANVLDELPTTVPTPGPAAPTAPTSTRLRKPASDVPHSSSTSSISNTQPPSTNQDPTTSSATEPQPQPQSTTPPRSRRSKPKVSRQEQVFSGQIRLPPQTTALPDPEHFQKANPTAIATHDVSAYSYASSDHERPYQSSQSSQSQSHPGFFARLRRGVRRVVLTALAFGAGAYGIGVVAEGVGARRQVDGGVGGPMKRIVMEDKRQGERQRSGIFSTESSR</sequence>
<feature type="compositionally biased region" description="Basic and acidic residues" evidence="1">
    <location>
        <begin position="571"/>
        <end position="596"/>
    </location>
</feature>
<feature type="compositionally biased region" description="Polar residues" evidence="1">
    <location>
        <begin position="226"/>
        <end position="245"/>
    </location>
</feature>
<feature type="compositionally biased region" description="Basic and acidic residues" evidence="1">
    <location>
        <begin position="175"/>
        <end position="192"/>
    </location>
</feature>
<protein>
    <submittedName>
        <fullName evidence="2">Uncharacterized protein</fullName>
    </submittedName>
</protein>
<feature type="compositionally biased region" description="Polar residues" evidence="1">
    <location>
        <begin position="391"/>
        <end position="404"/>
    </location>
</feature>
<comment type="caution">
    <text evidence="2">The sequence shown here is derived from an EMBL/GenBank/DDBJ whole genome shotgun (WGS) entry which is preliminary data.</text>
</comment>
<organism evidence="2 3">
    <name type="scientific">Knufia fluminis</name>
    <dbReference type="NCBI Taxonomy" id="191047"/>
    <lineage>
        <taxon>Eukaryota</taxon>
        <taxon>Fungi</taxon>
        <taxon>Dikarya</taxon>
        <taxon>Ascomycota</taxon>
        <taxon>Pezizomycotina</taxon>
        <taxon>Eurotiomycetes</taxon>
        <taxon>Chaetothyriomycetidae</taxon>
        <taxon>Chaetothyriales</taxon>
        <taxon>Trichomeriaceae</taxon>
        <taxon>Knufia</taxon>
    </lineage>
</organism>
<dbReference type="AlphaFoldDB" id="A0AAN8EMZ4"/>
<feature type="region of interest" description="Disordered" evidence="1">
    <location>
        <begin position="391"/>
        <end position="550"/>
    </location>
</feature>
<dbReference type="EMBL" id="JAKLMC020000003">
    <property type="protein sequence ID" value="KAK5957265.1"/>
    <property type="molecule type" value="Genomic_DNA"/>
</dbReference>
<feature type="compositionally biased region" description="Low complexity" evidence="1">
    <location>
        <begin position="600"/>
        <end position="611"/>
    </location>
</feature>
<feature type="compositionally biased region" description="Polar residues" evidence="1">
    <location>
        <begin position="262"/>
        <end position="307"/>
    </location>
</feature>
<evidence type="ECO:0000313" key="3">
    <source>
        <dbReference type="Proteomes" id="UP001316803"/>
    </source>
</evidence>
<feature type="compositionally biased region" description="Basic and acidic residues" evidence="1">
    <location>
        <begin position="406"/>
        <end position="421"/>
    </location>
</feature>
<feature type="region of interest" description="Disordered" evidence="1">
    <location>
        <begin position="1136"/>
        <end position="1155"/>
    </location>
</feature>
<feature type="compositionally biased region" description="Low complexity" evidence="1">
    <location>
        <begin position="1071"/>
        <end position="1080"/>
    </location>
</feature>
<evidence type="ECO:0000256" key="1">
    <source>
        <dbReference type="SAM" id="MobiDB-lite"/>
    </source>
</evidence>
<feature type="region of interest" description="Disordered" evidence="1">
    <location>
        <begin position="77"/>
        <end position="119"/>
    </location>
</feature>
<proteinExistence type="predicted"/>
<evidence type="ECO:0000313" key="2">
    <source>
        <dbReference type="EMBL" id="KAK5957265.1"/>
    </source>
</evidence>
<feature type="compositionally biased region" description="Low complexity" evidence="1">
    <location>
        <begin position="967"/>
        <end position="1008"/>
    </location>
</feature>
<name>A0AAN8EMZ4_9EURO</name>
<feature type="compositionally biased region" description="Low complexity" evidence="1">
    <location>
        <begin position="517"/>
        <end position="531"/>
    </location>
</feature>
<accession>A0AAN8EMZ4</accession>
<feature type="region of interest" description="Disordered" evidence="1">
    <location>
        <begin position="702"/>
        <end position="725"/>
    </location>
</feature>
<gene>
    <name evidence="2" type="ORF">OHC33_001637</name>
</gene>
<feature type="compositionally biased region" description="Basic and acidic residues" evidence="1">
    <location>
        <begin position="360"/>
        <end position="376"/>
    </location>
</feature>
<feature type="region of interest" description="Disordered" evidence="1">
    <location>
        <begin position="941"/>
        <end position="1042"/>
    </location>
</feature>
<feature type="region of interest" description="Disordered" evidence="1">
    <location>
        <begin position="175"/>
        <end position="376"/>
    </location>
</feature>
<reference evidence="2 3" key="1">
    <citation type="submission" date="2022-12" db="EMBL/GenBank/DDBJ databases">
        <title>Genomic features and morphological characterization of a novel Knufia sp. strain isolated from spacecraft assembly facility.</title>
        <authorList>
            <person name="Teixeira M."/>
            <person name="Chander A.M."/>
            <person name="Stajich J.E."/>
            <person name="Venkateswaran K."/>
        </authorList>
    </citation>
    <scope>NUCLEOTIDE SEQUENCE [LARGE SCALE GENOMIC DNA]</scope>
    <source>
        <strain evidence="2 3">FJI-L2-BK-P2</strain>
    </source>
</reference>
<feature type="region of interest" description="Disordered" evidence="1">
    <location>
        <begin position="1060"/>
        <end position="1082"/>
    </location>
</feature>